<evidence type="ECO:0000313" key="3">
    <source>
        <dbReference type="Proteomes" id="UP001152562"/>
    </source>
</evidence>
<evidence type="ECO:0000313" key="2">
    <source>
        <dbReference type="EMBL" id="CAH4036570.1"/>
    </source>
</evidence>
<feature type="region of interest" description="Disordered" evidence="1">
    <location>
        <begin position="1"/>
        <end position="28"/>
    </location>
</feature>
<sequence length="105" mass="12468">MEMDRTPAQRPESKIVKKRTPRYNTKRRRGRPCARWADDLMTQKASGSLWQRLARDTKQWKQLEEAFVAQRQAVHGGQLSLRNSLNNIIYNYVLYFLLFRISPCI</sequence>
<dbReference type="Proteomes" id="UP001152562">
    <property type="component" value="Unassembled WGS sequence"/>
</dbReference>
<feature type="compositionally biased region" description="Basic and acidic residues" evidence="1">
    <location>
        <begin position="1"/>
        <end position="15"/>
    </location>
</feature>
<protein>
    <submittedName>
        <fullName evidence="2">Uncharacterized protein</fullName>
    </submittedName>
</protein>
<reference evidence="2" key="1">
    <citation type="submission" date="2022-05" db="EMBL/GenBank/DDBJ databases">
        <authorList>
            <person name="Okamura Y."/>
        </authorList>
    </citation>
    <scope>NUCLEOTIDE SEQUENCE</scope>
</reference>
<name>A0A9P0TRP9_PIEBR</name>
<accession>A0A9P0TRP9</accession>
<dbReference type="EMBL" id="CALOZG010000075">
    <property type="protein sequence ID" value="CAH4036570.1"/>
    <property type="molecule type" value="Genomic_DNA"/>
</dbReference>
<dbReference type="AlphaFoldDB" id="A0A9P0TRP9"/>
<comment type="caution">
    <text evidence="2">The sequence shown here is derived from an EMBL/GenBank/DDBJ whole genome shotgun (WGS) entry which is preliminary data.</text>
</comment>
<organism evidence="2 3">
    <name type="scientific">Pieris brassicae</name>
    <name type="common">White butterfly</name>
    <name type="synonym">Large white butterfly</name>
    <dbReference type="NCBI Taxonomy" id="7116"/>
    <lineage>
        <taxon>Eukaryota</taxon>
        <taxon>Metazoa</taxon>
        <taxon>Ecdysozoa</taxon>
        <taxon>Arthropoda</taxon>
        <taxon>Hexapoda</taxon>
        <taxon>Insecta</taxon>
        <taxon>Pterygota</taxon>
        <taxon>Neoptera</taxon>
        <taxon>Endopterygota</taxon>
        <taxon>Lepidoptera</taxon>
        <taxon>Glossata</taxon>
        <taxon>Ditrysia</taxon>
        <taxon>Papilionoidea</taxon>
        <taxon>Pieridae</taxon>
        <taxon>Pierinae</taxon>
        <taxon>Pieris</taxon>
    </lineage>
</organism>
<gene>
    <name evidence="2" type="ORF">PIBRA_LOCUS12349</name>
</gene>
<proteinExistence type="predicted"/>
<keyword evidence="3" id="KW-1185">Reference proteome</keyword>
<feature type="compositionally biased region" description="Basic residues" evidence="1">
    <location>
        <begin position="16"/>
        <end position="28"/>
    </location>
</feature>
<evidence type="ECO:0000256" key="1">
    <source>
        <dbReference type="SAM" id="MobiDB-lite"/>
    </source>
</evidence>